<dbReference type="SUPFAM" id="SSF52540">
    <property type="entry name" value="P-loop containing nucleoside triphosphate hydrolases"/>
    <property type="match status" value="1"/>
</dbReference>
<feature type="domain" description="Helicase C-terminal" evidence="6">
    <location>
        <begin position="411"/>
        <end position="574"/>
    </location>
</feature>
<dbReference type="Gene3D" id="3.40.50.300">
    <property type="entry name" value="P-loop containing nucleotide triphosphate hydrolases"/>
    <property type="match status" value="3"/>
</dbReference>
<keyword evidence="4" id="KW-0067">ATP-binding</keyword>
<evidence type="ECO:0000259" key="6">
    <source>
        <dbReference type="PROSITE" id="PS51194"/>
    </source>
</evidence>
<dbReference type="AlphaFoldDB" id="A0A9X9S620"/>
<sequence>MSIIVNPRRGSYRLYFYDGRRVSGTGDLELSKTGKGYRPKSFRYREAGRRQPRHIPTKDLLREFRREKIYLTGEDEAFHSMCSDLQIPVTVIRVCRTCLLGDRITPLKAKNAVKYGREQICLGCARNELRREAGYLGGMGVKSIGHLEHMLEMYRDLDRVFGMLQPEGAAPSQTLFDRLEPHAIRKTQPLATLPLPKEFVDASGVERLMPVQQLCVDAGLLRGKDQLVVAATASGKTFIGEMAGIKNHSEDRGAMLFLVPLVALANQKYRRFSERYGDFLNVSLLTGVSRIHIPETRVKARRSMKSDIIVGTYEGVDHHLRMGRTLSKVGTVVIDEVQMLEDAERGHRLDGLIARLRHVAPHAQFLFLSATIGSPSLLANKLRSELVRYDERPVGLERHLIFTERKEKISLIKKMVYEEFQKTSSKGFKGQTIVFTNSRARCHTVADAIGKKAMAYHAGLSAKERRQVEKMFEKGEIAAVVTTAALAAGVDFPASQVIFDALAMGISWLKVQEFSQMMGRAGRPDFHDLGKVVILAEPGGVYSRESGGGTEEEVAIRLLKGEMEEVAPVYDVEGSSEEYVANAVVCGGERKCLTEICSSMVGELEDVWPLLEKEGYIHERKGRIVLSPLGHVMAEHFIGIERLSRILKMVRKVKDPLAIVAELDCAEDEED</sequence>
<dbReference type="GO" id="GO:0016787">
    <property type="term" value="F:hydrolase activity"/>
    <property type="evidence" value="ECO:0007669"/>
    <property type="project" value="UniProtKB-KW"/>
</dbReference>
<evidence type="ECO:0000256" key="3">
    <source>
        <dbReference type="ARBA" id="ARBA00022806"/>
    </source>
</evidence>
<dbReference type="PANTHER" id="PTHR47961">
    <property type="entry name" value="DNA POLYMERASE THETA, PUTATIVE (AFU_ORTHOLOGUE AFUA_1G05260)-RELATED"/>
    <property type="match status" value="1"/>
</dbReference>
<dbReference type="GO" id="GO:0005524">
    <property type="term" value="F:ATP binding"/>
    <property type="evidence" value="ECO:0007669"/>
    <property type="project" value="UniProtKB-KW"/>
</dbReference>
<accession>A0A9X9S620</accession>
<dbReference type="InterPro" id="IPR027417">
    <property type="entry name" value="P-loop_NTPase"/>
</dbReference>
<gene>
    <name evidence="7" type="ORF">OU421_04215</name>
</gene>
<dbReference type="GO" id="GO:0004386">
    <property type="term" value="F:helicase activity"/>
    <property type="evidence" value="ECO:0007669"/>
    <property type="project" value="UniProtKB-KW"/>
</dbReference>
<evidence type="ECO:0000259" key="5">
    <source>
        <dbReference type="PROSITE" id="PS51192"/>
    </source>
</evidence>
<protein>
    <submittedName>
        <fullName evidence="7">DEAD/DEAH box helicase</fullName>
    </submittedName>
</protein>
<organism evidence="7 8">
    <name type="scientific">Methanogenium organophilum</name>
    <dbReference type="NCBI Taxonomy" id="2199"/>
    <lineage>
        <taxon>Archaea</taxon>
        <taxon>Methanobacteriati</taxon>
        <taxon>Methanobacteriota</taxon>
        <taxon>Stenosarchaea group</taxon>
        <taxon>Methanomicrobia</taxon>
        <taxon>Methanomicrobiales</taxon>
        <taxon>Methanomicrobiaceae</taxon>
        <taxon>Methanogenium</taxon>
    </lineage>
</organism>
<keyword evidence="8" id="KW-1185">Reference proteome</keyword>
<keyword evidence="2" id="KW-0378">Hydrolase</keyword>
<dbReference type="InterPro" id="IPR011545">
    <property type="entry name" value="DEAD/DEAH_box_helicase_dom"/>
</dbReference>
<dbReference type="EMBL" id="CP113361">
    <property type="protein sequence ID" value="WAI02083.1"/>
    <property type="molecule type" value="Genomic_DNA"/>
</dbReference>
<dbReference type="RefSeq" id="WP_268187361.1">
    <property type="nucleotide sequence ID" value="NZ_CP113361.1"/>
</dbReference>
<dbReference type="Proteomes" id="UP001163096">
    <property type="component" value="Chromosome"/>
</dbReference>
<evidence type="ECO:0000256" key="1">
    <source>
        <dbReference type="ARBA" id="ARBA00022741"/>
    </source>
</evidence>
<name>A0A9X9S620_METOG</name>
<evidence type="ECO:0000313" key="8">
    <source>
        <dbReference type="Proteomes" id="UP001163096"/>
    </source>
</evidence>
<dbReference type="PROSITE" id="PS51192">
    <property type="entry name" value="HELICASE_ATP_BIND_1"/>
    <property type="match status" value="1"/>
</dbReference>
<dbReference type="KEGG" id="mou:OU421_04215"/>
<evidence type="ECO:0000256" key="4">
    <source>
        <dbReference type="ARBA" id="ARBA00022840"/>
    </source>
</evidence>
<dbReference type="GeneID" id="76834279"/>
<dbReference type="Pfam" id="PF00270">
    <property type="entry name" value="DEAD"/>
    <property type="match status" value="1"/>
</dbReference>
<evidence type="ECO:0000256" key="2">
    <source>
        <dbReference type="ARBA" id="ARBA00022801"/>
    </source>
</evidence>
<reference evidence="7" key="1">
    <citation type="submission" date="2022-11" db="EMBL/GenBank/DDBJ databases">
        <title>Complete genome sequence of Methanogenium organophilum DSM 3596.</title>
        <authorList>
            <person name="Chen S.-C."/>
            <person name="Lai S.-J."/>
            <person name="You Y.-T."/>
        </authorList>
    </citation>
    <scope>NUCLEOTIDE SEQUENCE</scope>
    <source>
        <strain evidence="7">DSM 3596</strain>
    </source>
</reference>
<dbReference type="PANTHER" id="PTHR47961:SF1">
    <property type="entry name" value="ATP-DEPENDENT HELICASE MJ1401-RELATED"/>
    <property type="match status" value="1"/>
</dbReference>
<proteinExistence type="predicted"/>
<dbReference type="Pfam" id="PF00271">
    <property type="entry name" value="Helicase_C"/>
    <property type="match status" value="1"/>
</dbReference>
<dbReference type="InterPro" id="IPR014001">
    <property type="entry name" value="Helicase_ATP-bd"/>
</dbReference>
<dbReference type="SMART" id="SM00487">
    <property type="entry name" value="DEXDc"/>
    <property type="match status" value="1"/>
</dbReference>
<keyword evidence="1" id="KW-0547">Nucleotide-binding</keyword>
<evidence type="ECO:0000313" key="7">
    <source>
        <dbReference type="EMBL" id="WAI02083.1"/>
    </source>
</evidence>
<dbReference type="GO" id="GO:0003676">
    <property type="term" value="F:nucleic acid binding"/>
    <property type="evidence" value="ECO:0007669"/>
    <property type="project" value="InterPro"/>
</dbReference>
<keyword evidence="3 7" id="KW-0347">Helicase</keyword>
<dbReference type="InterPro" id="IPR050474">
    <property type="entry name" value="Hel308_SKI2-like"/>
</dbReference>
<dbReference type="GO" id="GO:0140097">
    <property type="term" value="F:catalytic activity, acting on DNA"/>
    <property type="evidence" value="ECO:0007669"/>
    <property type="project" value="UniProtKB-ARBA"/>
</dbReference>
<feature type="domain" description="Helicase ATP-binding" evidence="5">
    <location>
        <begin position="217"/>
        <end position="390"/>
    </location>
</feature>
<dbReference type="InterPro" id="IPR001650">
    <property type="entry name" value="Helicase_C-like"/>
</dbReference>
<dbReference type="PROSITE" id="PS51194">
    <property type="entry name" value="HELICASE_CTER"/>
    <property type="match status" value="1"/>
</dbReference>
<dbReference type="SMART" id="SM00490">
    <property type="entry name" value="HELICc"/>
    <property type="match status" value="1"/>
</dbReference>